<dbReference type="InterPro" id="IPR011990">
    <property type="entry name" value="TPR-like_helical_dom_sf"/>
</dbReference>
<evidence type="ECO:0000313" key="8">
    <source>
        <dbReference type="EMBL" id="MBO0935685.1"/>
    </source>
</evidence>
<dbReference type="Proteomes" id="UP000664034">
    <property type="component" value="Unassembled WGS sequence"/>
</dbReference>
<feature type="domain" description="RagB/SusD" evidence="6">
    <location>
        <begin position="368"/>
        <end position="527"/>
    </location>
</feature>
<accession>A0A939GF75</accession>
<gene>
    <name evidence="8" type="ORF">J2I47_03905</name>
</gene>
<dbReference type="InterPro" id="IPR033985">
    <property type="entry name" value="SusD-like_N"/>
</dbReference>
<sequence length="527" mass="56794">MLLSLGLWLGSCQVNDLQPQTALSETTAFQTPERLELTVAGVYDGAQSGFYNGSLTTGVVRGYPFGAAHLEQGDMRGEDMVSVQAFYAVTYRSTYDASSPNNGFFWQTTYAMINRANVVLAGLETAKPTAALTQAQIDAYKGEMRFLRALGHHYLLVFFARPFGDNPTAANGGIPYRTQPVTGGATVDQVVQQGRNTVSECYDKLIEDLNYAESVLPATRTNKITRATQGAAIALKMRVRLHQNNWAEVIKEGNKLVPATGALTSPIGAYQLTASPLGAFGAGNKNNTESIFSIENNDVDNGGVNGAPASMYNASGVGGRGIIAISPILWNQPFFPATDLRKSAAAVASDAPSAAGRGGNFSRKYVDVVNRSDNAPIIRYAEVLLTMAEALARTTPSDPRALTLLSAVRNRANTDAASQYTAASFATGTDLVRAIINERRPEFLAEGMRWLDIHRLSTDATYRQATGIPAKANNTILNFAPLYTNNPATTFALLPAIAYTDRLFVWPLPQEEILNNPVLSKQQNPGY</sequence>
<comment type="subcellular location">
    <subcellularLocation>
        <location evidence="1">Cell outer membrane</location>
    </subcellularLocation>
</comment>
<evidence type="ECO:0000256" key="2">
    <source>
        <dbReference type="ARBA" id="ARBA00006275"/>
    </source>
</evidence>
<keyword evidence="5" id="KW-0998">Cell outer membrane</keyword>
<name>A0A939GF75_9BACT</name>
<dbReference type="GO" id="GO:0009279">
    <property type="term" value="C:cell outer membrane"/>
    <property type="evidence" value="ECO:0007669"/>
    <property type="project" value="UniProtKB-SubCell"/>
</dbReference>
<dbReference type="CDD" id="cd08977">
    <property type="entry name" value="SusD"/>
    <property type="match status" value="1"/>
</dbReference>
<evidence type="ECO:0000256" key="1">
    <source>
        <dbReference type="ARBA" id="ARBA00004442"/>
    </source>
</evidence>
<protein>
    <submittedName>
        <fullName evidence="8">RagB/SusD family nutrient uptake outer membrane protein</fullName>
    </submittedName>
</protein>
<keyword evidence="3" id="KW-0732">Signal</keyword>
<evidence type="ECO:0000256" key="3">
    <source>
        <dbReference type="ARBA" id="ARBA00022729"/>
    </source>
</evidence>
<dbReference type="Pfam" id="PF14322">
    <property type="entry name" value="SusD-like_3"/>
    <property type="match status" value="1"/>
</dbReference>
<dbReference type="AlphaFoldDB" id="A0A939GF75"/>
<proteinExistence type="inferred from homology"/>
<keyword evidence="4" id="KW-0472">Membrane</keyword>
<comment type="caution">
    <text evidence="8">The sequence shown here is derived from an EMBL/GenBank/DDBJ whole genome shotgun (WGS) entry which is preliminary data.</text>
</comment>
<dbReference type="InterPro" id="IPR012944">
    <property type="entry name" value="SusD_RagB_dom"/>
</dbReference>
<evidence type="ECO:0000259" key="7">
    <source>
        <dbReference type="Pfam" id="PF14322"/>
    </source>
</evidence>
<dbReference type="SUPFAM" id="SSF48452">
    <property type="entry name" value="TPR-like"/>
    <property type="match status" value="1"/>
</dbReference>
<evidence type="ECO:0000259" key="6">
    <source>
        <dbReference type="Pfam" id="PF07980"/>
    </source>
</evidence>
<evidence type="ECO:0000313" key="9">
    <source>
        <dbReference type="Proteomes" id="UP000664034"/>
    </source>
</evidence>
<feature type="domain" description="SusD-like N-terminal" evidence="7">
    <location>
        <begin position="82"/>
        <end position="241"/>
    </location>
</feature>
<dbReference type="EMBL" id="JAFMYV010000002">
    <property type="protein sequence ID" value="MBO0935685.1"/>
    <property type="molecule type" value="Genomic_DNA"/>
</dbReference>
<keyword evidence="9" id="KW-1185">Reference proteome</keyword>
<evidence type="ECO:0000256" key="4">
    <source>
        <dbReference type="ARBA" id="ARBA00023136"/>
    </source>
</evidence>
<evidence type="ECO:0000256" key="5">
    <source>
        <dbReference type="ARBA" id="ARBA00023237"/>
    </source>
</evidence>
<organism evidence="8 9">
    <name type="scientific">Fibrella rubiginis</name>
    <dbReference type="NCBI Taxonomy" id="2817060"/>
    <lineage>
        <taxon>Bacteria</taxon>
        <taxon>Pseudomonadati</taxon>
        <taxon>Bacteroidota</taxon>
        <taxon>Cytophagia</taxon>
        <taxon>Cytophagales</taxon>
        <taxon>Spirosomataceae</taxon>
        <taxon>Fibrella</taxon>
    </lineage>
</organism>
<comment type="similarity">
    <text evidence="2">Belongs to the SusD family.</text>
</comment>
<reference evidence="8" key="1">
    <citation type="submission" date="2021-03" db="EMBL/GenBank/DDBJ databases">
        <title>Fibrella sp. HMF5335 genome sequencing and assembly.</title>
        <authorList>
            <person name="Kang H."/>
            <person name="Kim H."/>
            <person name="Bae S."/>
            <person name="Joh K."/>
        </authorList>
    </citation>
    <scope>NUCLEOTIDE SEQUENCE</scope>
    <source>
        <strain evidence="8">HMF5335</strain>
    </source>
</reference>
<dbReference type="Gene3D" id="1.25.40.390">
    <property type="match status" value="1"/>
</dbReference>
<dbReference type="Pfam" id="PF07980">
    <property type="entry name" value="SusD_RagB"/>
    <property type="match status" value="1"/>
</dbReference>